<dbReference type="PANTHER" id="PTHR33606">
    <property type="entry name" value="PROTEIN YCII"/>
    <property type="match status" value="1"/>
</dbReference>
<dbReference type="InterPro" id="IPR011008">
    <property type="entry name" value="Dimeric_a/b-barrel"/>
</dbReference>
<sequence length="176" mass="19459">MEYFVYGRDRAGAFPLKVELSEQHWTFMDRYAGELIARGPTLTHDDEDAETTGSLHILDVPDAEAVERFAYDEPYYLAGVFDDVLVRGFRKRVGTTMWDFAGAVPGYTRYLLLATDGVDHEPPDSPHVILYGDLLDGTTLVGQAALVEAPTPEAAAALRPGADVHVWRFGGRPTED</sequence>
<comment type="caution">
    <text evidence="3">The sequence shown here is derived from an EMBL/GenBank/DDBJ whole genome shotgun (WGS) entry which is preliminary data.</text>
</comment>
<proteinExistence type="inferred from homology"/>
<dbReference type="Proteomes" id="UP000549971">
    <property type="component" value="Unassembled WGS sequence"/>
</dbReference>
<evidence type="ECO:0000313" key="4">
    <source>
        <dbReference type="Proteomes" id="UP000549971"/>
    </source>
</evidence>
<gene>
    <name evidence="3" type="ORF">HDA39_006273</name>
</gene>
<organism evidence="3 4">
    <name type="scientific">Kribbella italica</name>
    <dbReference type="NCBI Taxonomy" id="1540520"/>
    <lineage>
        <taxon>Bacteria</taxon>
        <taxon>Bacillati</taxon>
        <taxon>Actinomycetota</taxon>
        <taxon>Actinomycetes</taxon>
        <taxon>Propionibacteriales</taxon>
        <taxon>Kribbellaceae</taxon>
        <taxon>Kribbella</taxon>
    </lineage>
</organism>
<name>A0A7W9JCB2_9ACTN</name>
<keyword evidence="4" id="KW-1185">Reference proteome</keyword>
<dbReference type="InterPro" id="IPR005545">
    <property type="entry name" value="YCII"/>
</dbReference>
<dbReference type="InterPro" id="IPR051807">
    <property type="entry name" value="Sec-metab_biosynth-assoc"/>
</dbReference>
<dbReference type="PANTHER" id="PTHR33606:SF3">
    <property type="entry name" value="PROTEIN YCII"/>
    <property type="match status" value="1"/>
</dbReference>
<evidence type="ECO:0000313" key="3">
    <source>
        <dbReference type="EMBL" id="MBB5839539.1"/>
    </source>
</evidence>
<accession>A0A7W9JCB2</accession>
<dbReference type="SUPFAM" id="SSF54909">
    <property type="entry name" value="Dimeric alpha+beta barrel"/>
    <property type="match status" value="1"/>
</dbReference>
<dbReference type="AlphaFoldDB" id="A0A7W9JCB2"/>
<dbReference type="Gene3D" id="3.30.70.1060">
    <property type="entry name" value="Dimeric alpha+beta barrel"/>
    <property type="match status" value="1"/>
</dbReference>
<evidence type="ECO:0000256" key="1">
    <source>
        <dbReference type="ARBA" id="ARBA00007689"/>
    </source>
</evidence>
<dbReference type="RefSeq" id="WP_184801286.1">
    <property type="nucleotide sequence ID" value="NZ_JACHMY010000001.1"/>
</dbReference>
<reference evidence="3 4" key="1">
    <citation type="submission" date="2020-08" db="EMBL/GenBank/DDBJ databases">
        <title>Sequencing the genomes of 1000 actinobacteria strains.</title>
        <authorList>
            <person name="Klenk H.-P."/>
        </authorList>
    </citation>
    <scope>NUCLEOTIDE SEQUENCE [LARGE SCALE GENOMIC DNA]</scope>
    <source>
        <strain evidence="3 4">DSM 28967</strain>
    </source>
</reference>
<dbReference type="EMBL" id="JACHMY010000001">
    <property type="protein sequence ID" value="MBB5839539.1"/>
    <property type="molecule type" value="Genomic_DNA"/>
</dbReference>
<comment type="similarity">
    <text evidence="1">Belongs to the YciI family.</text>
</comment>
<dbReference type="Pfam" id="PF03795">
    <property type="entry name" value="YCII"/>
    <property type="match status" value="1"/>
</dbReference>
<feature type="domain" description="YCII-related" evidence="2">
    <location>
        <begin position="1"/>
        <end position="89"/>
    </location>
</feature>
<evidence type="ECO:0000259" key="2">
    <source>
        <dbReference type="Pfam" id="PF03795"/>
    </source>
</evidence>
<protein>
    <submittedName>
        <fullName evidence="3">Uncharacterized protein YciI</fullName>
    </submittedName>
</protein>